<evidence type="ECO:0000256" key="1">
    <source>
        <dbReference type="SAM" id="MobiDB-lite"/>
    </source>
</evidence>
<dbReference type="InterPro" id="IPR036013">
    <property type="entry name" value="Band_7/SPFH_dom_sf"/>
</dbReference>
<dbReference type="AlphaFoldDB" id="A0A7C2BJX9"/>
<dbReference type="InterPro" id="IPR033880">
    <property type="entry name" value="SPFH_YdjI"/>
</dbReference>
<evidence type="ECO:0000313" key="4">
    <source>
        <dbReference type="EMBL" id="HEF86915.1"/>
    </source>
</evidence>
<dbReference type="Pfam" id="PF13421">
    <property type="entry name" value="Band_7_1"/>
    <property type="match status" value="1"/>
</dbReference>
<dbReference type="EMBL" id="DSJT01000004">
    <property type="protein sequence ID" value="HEF86915.1"/>
    <property type="molecule type" value="Genomic_DNA"/>
</dbReference>
<dbReference type="PANTHER" id="PTHR37826">
    <property type="entry name" value="FLOTILLIN BAND_7_5 DOMAIN PROTEIN"/>
    <property type="match status" value="1"/>
</dbReference>
<evidence type="ECO:0000259" key="3">
    <source>
        <dbReference type="Pfam" id="PF13421"/>
    </source>
</evidence>
<feature type="region of interest" description="Disordered" evidence="1">
    <location>
        <begin position="274"/>
        <end position="302"/>
    </location>
</feature>
<protein>
    <submittedName>
        <fullName evidence="4">SPFH domain-containing protein</fullName>
    </submittedName>
</protein>
<gene>
    <name evidence="4" type="ORF">ENP55_01135</name>
</gene>
<organism evidence="4">
    <name type="scientific">Thermosphaera aggregans</name>
    <dbReference type="NCBI Taxonomy" id="54254"/>
    <lineage>
        <taxon>Archaea</taxon>
        <taxon>Thermoproteota</taxon>
        <taxon>Thermoprotei</taxon>
        <taxon>Desulfurococcales</taxon>
        <taxon>Desulfurococcaceae</taxon>
        <taxon>Thermosphaera</taxon>
    </lineage>
</organism>
<dbReference type="InterPro" id="IPR018649">
    <property type="entry name" value="SHOCT"/>
</dbReference>
<dbReference type="Pfam" id="PF09851">
    <property type="entry name" value="SHOCT"/>
    <property type="match status" value="1"/>
</dbReference>
<dbReference type="PANTHER" id="PTHR37826:SF2">
    <property type="entry name" value="ZINC-RIBBON DOMAIN-CONTAINING PROTEIN"/>
    <property type="match status" value="1"/>
</dbReference>
<comment type="caution">
    <text evidence="4">The sequence shown here is derived from an EMBL/GenBank/DDBJ whole genome shotgun (WGS) entry which is preliminary data.</text>
</comment>
<feature type="domain" description="SHOCT" evidence="2">
    <location>
        <begin position="304"/>
        <end position="330"/>
    </location>
</feature>
<dbReference type="Gene3D" id="3.30.479.30">
    <property type="entry name" value="Band 7 domain"/>
    <property type="match status" value="1"/>
</dbReference>
<sequence>MSRTNVIEWVNPGPEDILWVYPYEDIRWGSVLIVHEYETAMFMRDGKLYDVLPPGRHVLTTQNLPLLTRAFRLVAGYGETPFKARIVFVSLKQFRGKFGLSTRVKLGPRTLYMTELQSFGEFWYRVADPVLFLTQIAGAVRELSSTAVADFIRNYFVETLIQEISKYSAIDIYTNLTQVTSRLKAGIIQEAFAQRGLELIDVKISGITLPQLERMEKEDPTYGLPLLLAIQKGDEDKVLEIVKTVEVMRALGKSPAAGWMGALVAMPTLMQQAIQPTQPQQPQQAPAQPAPAPAQPQESPLVAKLRELKKMLDEGLITQEEYDQLKKELLEKYRREM</sequence>
<proteinExistence type="predicted"/>
<feature type="compositionally biased region" description="Low complexity" evidence="1">
    <location>
        <begin position="274"/>
        <end position="287"/>
    </location>
</feature>
<accession>A0A7C2BJX9</accession>
<name>A0A7C2BJX9_9CREN</name>
<dbReference type="CDD" id="cd03408">
    <property type="entry name" value="SPFH_like_u1"/>
    <property type="match status" value="1"/>
</dbReference>
<reference evidence="4" key="1">
    <citation type="journal article" date="2020" name="mSystems">
        <title>Genome- and Community-Level Interaction Insights into Carbon Utilization and Element Cycling Functions of Hydrothermarchaeota in Hydrothermal Sediment.</title>
        <authorList>
            <person name="Zhou Z."/>
            <person name="Liu Y."/>
            <person name="Xu W."/>
            <person name="Pan J."/>
            <person name="Luo Z.H."/>
            <person name="Li M."/>
        </authorList>
    </citation>
    <scope>NUCLEOTIDE SEQUENCE [LARGE SCALE GENOMIC DNA]</scope>
    <source>
        <strain evidence="4">SpSt-23</strain>
    </source>
</reference>
<feature type="domain" description="SPFH" evidence="3">
    <location>
        <begin position="24"/>
        <end position="211"/>
    </location>
</feature>
<evidence type="ECO:0000259" key="2">
    <source>
        <dbReference type="Pfam" id="PF09851"/>
    </source>
</evidence>
<dbReference type="SUPFAM" id="SSF117892">
    <property type="entry name" value="Band 7/SPFH domain"/>
    <property type="match status" value="1"/>
</dbReference>